<comment type="caution">
    <text evidence="5">The sequence shown here is derived from an EMBL/GenBank/DDBJ whole genome shotgun (WGS) entry which is preliminary data.</text>
</comment>
<feature type="transmembrane region" description="Helical" evidence="1">
    <location>
        <begin position="96"/>
        <end position="121"/>
    </location>
</feature>
<reference evidence="9 10" key="1">
    <citation type="submission" date="2018-08" db="EMBL/GenBank/DDBJ databases">
        <title>Aphanomyces genome sequencing and annotation.</title>
        <authorList>
            <person name="Minardi D."/>
            <person name="Oidtmann B."/>
            <person name="Van Der Giezen M."/>
            <person name="Studholme D.J."/>
        </authorList>
    </citation>
    <scope>NUCLEOTIDE SEQUENCE [LARGE SCALE GENOMIC DNA]</scope>
    <source>
        <strain evidence="7 11">197901</strain>
        <strain evidence="5 13">D2</strain>
        <strain evidence="8 15">FDL457</strain>
        <strain evidence="2 9">Kv</strain>
        <strain evidence="6 10">SA</strain>
        <strain evidence="4 14">Si</strain>
        <strain evidence="3 12">Yx</strain>
    </source>
</reference>
<evidence type="ECO:0000256" key="1">
    <source>
        <dbReference type="SAM" id="Phobius"/>
    </source>
</evidence>
<dbReference type="EMBL" id="QUTB01010453">
    <property type="protein sequence ID" value="RHY39667.1"/>
    <property type="molecule type" value="Genomic_DNA"/>
</dbReference>
<dbReference type="EMBL" id="QUTF01007502">
    <property type="protein sequence ID" value="RHZ39559.1"/>
    <property type="molecule type" value="Genomic_DNA"/>
</dbReference>
<keyword evidence="1" id="KW-0812">Transmembrane</keyword>
<dbReference type="Proteomes" id="UP000266643">
    <property type="component" value="Unassembled WGS sequence"/>
</dbReference>
<dbReference type="Proteomes" id="UP000266239">
    <property type="component" value="Unassembled WGS sequence"/>
</dbReference>
<evidence type="ECO:0000313" key="7">
    <source>
        <dbReference type="EMBL" id="RHZ09097.1"/>
    </source>
</evidence>
<dbReference type="AlphaFoldDB" id="A0A397DLZ4"/>
<dbReference type="Proteomes" id="UP000283543">
    <property type="component" value="Unassembled WGS sequence"/>
</dbReference>
<dbReference type="Proteomes" id="UP000266196">
    <property type="component" value="Unassembled WGS sequence"/>
</dbReference>
<name>A0A397DLZ4_APHAT</name>
<evidence type="ECO:0000313" key="3">
    <source>
        <dbReference type="EMBL" id="RHY12430.1"/>
    </source>
</evidence>
<evidence type="ECO:0000313" key="8">
    <source>
        <dbReference type="EMBL" id="RHZ39559.1"/>
    </source>
</evidence>
<organism evidence="5 13">
    <name type="scientific">Aphanomyces astaci</name>
    <name type="common">Crayfish plague agent</name>
    <dbReference type="NCBI Taxonomy" id="112090"/>
    <lineage>
        <taxon>Eukaryota</taxon>
        <taxon>Sar</taxon>
        <taxon>Stramenopiles</taxon>
        <taxon>Oomycota</taxon>
        <taxon>Saprolegniomycetes</taxon>
        <taxon>Saprolegniales</taxon>
        <taxon>Verrucalvaceae</taxon>
        <taxon>Aphanomyces</taxon>
    </lineage>
</organism>
<dbReference type="VEuPathDB" id="FungiDB:H257_09183"/>
<keyword evidence="1" id="KW-1133">Transmembrane helix</keyword>
<evidence type="ECO:0000313" key="6">
    <source>
        <dbReference type="EMBL" id="RHY75142.1"/>
    </source>
</evidence>
<dbReference type="Proteomes" id="UP000286510">
    <property type="component" value="Unassembled WGS sequence"/>
</dbReference>
<evidence type="ECO:0000313" key="15">
    <source>
        <dbReference type="Proteomes" id="UP000286510"/>
    </source>
</evidence>
<evidence type="ECO:0000313" key="14">
    <source>
        <dbReference type="Proteomes" id="UP000283543"/>
    </source>
</evidence>
<dbReference type="Proteomes" id="UP000265427">
    <property type="component" value="Unassembled WGS sequence"/>
</dbReference>
<protein>
    <submittedName>
        <fullName evidence="5">Uncharacterized protein</fullName>
    </submittedName>
</protein>
<evidence type="ECO:0000313" key="5">
    <source>
        <dbReference type="EMBL" id="RHY64482.1"/>
    </source>
</evidence>
<sequence length="171" mass="19068">MATAADARQLSSRRSKRRSAVKPLNFEQTVANVHLMHSNVTPSFRTIFLAPHQGLVEPVDDIVGTTDAKMLLLNGSSLWCAGWVRLNDDYLVRVEAIPALVVNLVCHTTFFLVYFFTLSIAHVKLPRRFKGLSLRDDIPLTHRPKLAKDDSDRKSTHVGSSRGLSVFEVTG</sequence>
<evidence type="ECO:0000313" key="10">
    <source>
        <dbReference type="Proteomes" id="UP000265716"/>
    </source>
</evidence>
<dbReference type="EMBL" id="QUTA01006165">
    <property type="protein sequence ID" value="RHY12430.1"/>
    <property type="molecule type" value="Genomic_DNA"/>
</dbReference>
<dbReference type="EMBL" id="QUTE01011679">
    <property type="protein sequence ID" value="RHZ09097.1"/>
    <property type="molecule type" value="Genomic_DNA"/>
</dbReference>
<evidence type="ECO:0000313" key="12">
    <source>
        <dbReference type="Proteomes" id="UP000266239"/>
    </source>
</evidence>
<gene>
    <name evidence="3" type="ORF">DYB25_007808</name>
    <name evidence="8" type="ORF">DYB26_005639</name>
    <name evidence="5" type="ORF">DYB30_010212</name>
    <name evidence="7" type="ORF">DYB31_008348</name>
    <name evidence="4" type="ORF">DYB34_009189</name>
    <name evidence="2" type="ORF">DYB36_009340</name>
    <name evidence="6" type="ORF">DYB38_008739</name>
</gene>
<proteinExistence type="predicted"/>
<evidence type="ECO:0000313" key="13">
    <source>
        <dbReference type="Proteomes" id="UP000266643"/>
    </source>
</evidence>
<evidence type="ECO:0000313" key="11">
    <source>
        <dbReference type="Proteomes" id="UP000266196"/>
    </source>
</evidence>
<evidence type="ECO:0000313" key="2">
    <source>
        <dbReference type="EMBL" id="RHY00721.1"/>
    </source>
</evidence>
<accession>A0A397DLZ4</accession>
<dbReference type="EMBL" id="QUTC01002104">
    <property type="protein sequence ID" value="RHY75142.1"/>
    <property type="molecule type" value="Genomic_DNA"/>
</dbReference>
<dbReference type="EMBL" id="QUTD01005044">
    <property type="protein sequence ID" value="RHY64482.1"/>
    <property type="molecule type" value="Genomic_DNA"/>
</dbReference>
<evidence type="ECO:0000313" key="9">
    <source>
        <dbReference type="Proteomes" id="UP000265427"/>
    </source>
</evidence>
<dbReference type="EMBL" id="QUSZ01008236">
    <property type="protein sequence ID" value="RHY00721.1"/>
    <property type="molecule type" value="Genomic_DNA"/>
</dbReference>
<dbReference type="Proteomes" id="UP000265716">
    <property type="component" value="Unassembled WGS sequence"/>
</dbReference>
<keyword evidence="1" id="KW-0472">Membrane</keyword>
<evidence type="ECO:0000313" key="4">
    <source>
        <dbReference type="EMBL" id="RHY39667.1"/>
    </source>
</evidence>